<evidence type="ECO:0000256" key="3">
    <source>
        <dbReference type="ARBA" id="ARBA00022989"/>
    </source>
</evidence>
<keyword evidence="3" id="KW-1133">Transmembrane helix</keyword>
<dbReference type="InterPro" id="IPR039751">
    <property type="entry name" value="HERPUD1/2"/>
</dbReference>
<feature type="region of interest" description="Disordered" evidence="5">
    <location>
        <begin position="602"/>
        <end position="686"/>
    </location>
</feature>
<dbReference type="Gene3D" id="3.10.20.90">
    <property type="entry name" value="Phosphatidylinositol 3-kinase Catalytic Subunit, Chain A, domain 1"/>
    <property type="match status" value="1"/>
</dbReference>
<feature type="compositionally biased region" description="Polar residues" evidence="5">
    <location>
        <begin position="244"/>
        <end position="256"/>
    </location>
</feature>
<feature type="region of interest" description="Disordered" evidence="5">
    <location>
        <begin position="105"/>
        <end position="152"/>
    </location>
</feature>
<dbReference type="Proteomes" id="UP001172673">
    <property type="component" value="Unassembled WGS sequence"/>
</dbReference>
<evidence type="ECO:0000313" key="7">
    <source>
        <dbReference type="EMBL" id="KAJ9616892.1"/>
    </source>
</evidence>
<feature type="region of interest" description="Disordered" evidence="5">
    <location>
        <begin position="504"/>
        <end position="541"/>
    </location>
</feature>
<organism evidence="7 8">
    <name type="scientific">Cladophialophora chaetospira</name>
    <dbReference type="NCBI Taxonomy" id="386627"/>
    <lineage>
        <taxon>Eukaryota</taxon>
        <taxon>Fungi</taxon>
        <taxon>Dikarya</taxon>
        <taxon>Ascomycota</taxon>
        <taxon>Pezizomycotina</taxon>
        <taxon>Eurotiomycetes</taxon>
        <taxon>Chaetothyriomycetidae</taxon>
        <taxon>Chaetothyriales</taxon>
        <taxon>Herpotrichiellaceae</taxon>
        <taxon>Cladophialophora</taxon>
    </lineage>
</organism>
<dbReference type="SUPFAM" id="SSF54236">
    <property type="entry name" value="Ubiquitin-like"/>
    <property type="match status" value="1"/>
</dbReference>
<feature type="region of interest" description="Disordered" evidence="5">
    <location>
        <begin position="277"/>
        <end position="312"/>
    </location>
</feature>
<keyword evidence="8" id="KW-1185">Reference proteome</keyword>
<comment type="caution">
    <text evidence="7">The sequence shown here is derived from an EMBL/GenBank/DDBJ whole genome shotgun (WGS) entry which is preliminary data.</text>
</comment>
<name>A0AA38XNW3_9EURO</name>
<evidence type="ECO:0000256" key="5">
    <source>
        <dbReference type="SAM" id="MobiDB-lite"/>
    </source>
</evidence>
<feature type="compositionally biased region" description="Polar residues" evidence="5">
    <location>
        <begin position="280"/>
        <end position="308"/>
    </location>
</feature>
<evidence type="ECO:0000259" key="6">
    <source>
        <dbReference type="PROSITE" id="PS50053"/>
    </source>
</evidence>
<dbReference type="EMBL" id="JAPDRK010000001">
    <property type="protein sequence ID" value="KAJ9616892.1"/>
    <property type="molecule type" value="Genomic_DNA"/>
</dbReference>
<accession>A0AA38XNW3</accession>
<dbReference type="AlphaFoldDB" id="A0AA38XNW3"/>
<keyword evidence="2" id="KW-0812">Transmembrane</keyword>
<feature type="compositionally biased region" description="Pro residues" evidence="5">
    <location>
        <begin position="111"/>
        <end position="127"/>
    </location>
</feature>
<proteinExistence type="predicted"/>
<evidence type="ECO:0000256" key="2">
    <source>
        <dbReference type="ARBA" id="ARBA00022692"/>
    </source>
</evidence>
<feature type="compositionally biased region" description="Low complexity" evidence="5">
    <location>
        <begin position="515"/>
        <end position="529"/>
    </location>
</feature>
<evidence type="ECO:0000256" key="4">
    <source>
        <dbReference type="ARBA" id="ARBA00023136"/>
    </source>
</evidence>
<evidence type="ECO:0000313" key="8">
    <source>
        <dbReference type="Proteomes" id="UP001172673"/>
    </source>
</evidence>
<evidence type="ECO:0000256" key="1">
    <source>
        <dbReference type="ARBA" id="ARBA00004370"/>
    </source>
</evidence>
<feature type="region of interest" description="Disordered" evidence="5">
    <location>
        <begin position="184"/>
        <end position="263"/>
    </location>
</feature>
<dbReference type="PROSITE" id="PS50053">
    <property type="entry name" value="UBIQUITIN_2"/>
    <property type="match status" value="1"/>
</dbReference>
<comment type="subcellular location">
    <subcellularLocation>
        <location evidence="1">Membrane</location>
    </subcellularLocation>
</comment>
<dbReference type="PANTHER" id="PTHR12943:SF27">
    <property type="entry name" value="HOMOCYSTEINE-INDUCED ENDOPLASMIC RETICULUM PROTEIN, ISOFORM A"/>
    <property type="match status" value="1"/>
</dbReference>
<feature type="compositionally biased region" description="Low complexity" evidence="5">
    <location>
        <begin position="665"/>
        <end position="675"/>
    </location>
</feature>
<feature type="compositionally biased region" description="Basic and acidic residues" evidence="5">
    <location>
        <begin position="602"/>
        <end position="625"/>
    </location>
</feature>
<gene>
    <name evidence="7" type="ORF">H2200_000612</name>
</gene>
<dbReference type="PANTHER" id="PTHR12943">
    <property type="entry name" value="HOMOCYSTEINE-RESPONSIVE ENDOPLASMIC RETICULUM-RESIDENT UNIQUITIN-LIKE DOMAIN HERPUD PROTEIN FAMILY MEMBER"/>
    <property type="match status" value="1"/>
</dbReference>
<sequence>MESSSPTPPPPEKDHVNLRMIYLVTGNPRPPHSLGNVHVNTTIADLKTKIQSELPEHPSPPEQRLIYQGRPLLQNNATLRDVLRIEPGQDSGPLPHTIHIVIQPLPNTTHPQPPPNPVLNPPPPAPLPATQHQHHHAHADPNSPFRAAETSANRLQESLVRIQQQIEANRADLRSVQQRIALQHTNLGGPPGPGHGHTNGLNANGQPMTNLAPPGFVMNFQPPTRAPSHPHQHPNATPAPPAQGPSSTGAAWQNIPQHGFPPQRMTMMTETMNFRIPMQRPSSAPGQRSLSPSLQQSNIPVHTSQNSNPTAAPMLQPPALMMPTMTMPPMPLPASFLQPRLNSAQPANTTAWLLSSPAGPQALLFAPGHGYFSSFSPLVAQHAGSATDPQPQANTVTGAAVPQPEQGVQQGQPNADLAVVRPDQPQPAPALAQAQQNGQDNDVFAFLINRGWLFLRLYIFMFVFSEPGTWKRWLMIIAAAIVCLQPRDGPFTRLMTAARRHFDNLVGPPAQQPRPEGGAQAQANPQGQPRPDGPQHEGGVQRPANVRGAVQMTPEEAAARIVADRRGEQEPQPRFWRNAFYRTEQSIALFLASLIPGVGERHVRAREDARREEQRREEERRRAEEEAAAVNDNHNVAQEDAQVGEGDDQPTSVKPEVGLGGRGEQSASSSVQVASDEPGGELRNRA</sequence>
<dbReference type="GO" id="GO:0016020">
    <property type="term" value="C:membrane"/>
    <property type="evidence" value="ECO:0007669"/>
    <property type="project" value="UniProtKB-SubCell"/>
</dbReference>
<dbReference type="InterPro" id="IPR000626">
    <property type="entry name" value="Ubiquitin-like_dom"/>
</dbReference>
<dbReference type="InterPro" id="IPR029071">
    <property type="entry name" value="Ubiquitin-like_domsf"/>
</dbReference>
<reference evidence="7" key="1">
    <citation type="submission" date="2022-10" db="EMBL/GenBank/DDBJ databases">
        <title>Culturing micro-colonial fungi from biological soil crusts in the Mojave desert and describing Neophaeococcomyces mojavensis, and introducing the new genera and species Taxawa tesnikishii.</title>
        <authorList>
            <person name="Kurbessoian T."/>
            <person name="Stajich J.E."/>
        </authorList>
    </citation>
    <scope>NUCLEOTIDE SEQUENCE</scope>
    <source>
        <strain evidence="7">TK_41</strain>
    </source>
</reference>
<dbReference type="GO" id="GO:0030968">
    <property type="term" value="P:endoplasmic reticulum unfolded protein response"/>
    <property type="evidence" value="ECO:0007669"/>
    <property type="project" value="TreeGrafter"/>
</dbReference>
<feature type="domain" description="Ubiquitin-like" evidence="6">
    <location>
        <begin position="36"/>
        <end position="81"/>
    </location>
</feature>
<keyword evidence="4" id="KW-0472">Membrane</keyword>
<dbReference type="Pfam" id="PF00240">
    <property type="entry name" value="ubiquitin"/>
    <property type="match status" value="1"/>
</dbReference>
<protein>
    <recommendedName>
        <fullName evidence="6">Ubiquitin-like domain-containing protein</fullName>
    </recommendedName>
</protein>